<reference evidence="12 13" key="1">
    <citation type="submission" date="2015-03" db="EMBL/GenBank/DDBJ databases">
        <title>Luteipulveratus halotolerans sp. nov., a novel actinobacterium (Dermacoccaceae) from Sarawak, Malaysia.</title>
        <authorList>
            <person name="Juboi H."/>
            <person name="Basik A."/>
            <person name="Shamsul S.S."/>
            <person name="Arnold P."/>
            <person name="Schmitt E.K."/>
            <person name="Sanglier J.-J."/>
            <person name="Yeo T."/>
        </authorList>
    </citation>
    <scope>NUCLEOTIDE SEQUENCE [LARGE SCALE GENOMIC DNA]</scope>
    <source>
        <strain evidence="12 13">MN07-A0370</strain>
    </source>
</reference>
<dbReference type="GO" id="GO:0004497">
    <property type="term" value="F:monooxygenase activity"/>
    <property type="evidence" value="ECO:0007669"/>
    <property type="project" value="UniProtKB-ARBA"/>
</dbReference>
<dbReference type="CDD" id="cd03467">
    <property type="entry name" value="Rieske"/>
    <property type="match status" value="1"/>
</dbReference>
<keyword evidence="4" id="KW-0479">Metal-binding</keyword>
<dbReference type="PROSITE" id="PS51296">
    <property type="entry name" value="RIESKE"/>
    <property type="match status" value="1"/>
</dbReference>
<keyword evidence="3" id="KW-0001">2Fe-2S</keyword>
<gene>
    <name evidence="12" type="ORF">VV02_14525</name>
</gene>
<dbReference type="SUPFAM" id="SSF50022">
    <property type="entry name" value="ISP domain"/>
    <property type="match status" value="1"/>
</dbReference>
<feature type="compositionally biased region" description="Low complexity" evidence="10">
    <location>
        <begin position="60"/>
        <end position="76"/>
    </location>
</feature>
<feature type="domain" description="Rieske" evidence="11">
    <location>
        <begin position="72"/>
        <end position="164"/>
    </location>
</feature>
<dbReference type="Pfam" id="PF00355">
    <property type="entry name" value="Rieske"/>
    <property type="match status" value="1"/>
</dbReference>
<dbReference type="PRINTS" id="PR00162">
    <property type="entry name" value="RIESKE"/>
</dbReference>
<dbReference type="GO" id="GO:0046872">
    <property type="term" value="F:metal ion binding"/>
    <property type="evidence" value="ECO:0007669"/>
    <property type="project" value="UniProtKB-KW"/>
</dbReference>
<dbReference type="Gene3D" id="2.102.10.10">
    <property type="entry name" value="Rieske [2Fe-2S] iron-sulphur domain"/>
    <property type="match status" value="1"/>
</dbReference>
<evidence type="ECO:0000313" key="13">
    <source>
        <dbReference type="Proteomes" id="UP000066480"/>
    </source>
</evidence>
<name>A0A0K1JJC4_9MICO</name>
<evidence type="ECO:0000256" key="1">
    <source>
        <dbReference type="ARBA" id="ARBA00002494"/>
    </source>
</evidence>
<evidence type="ECO:0000256" key="2">
    <source>
        <dbReference type="ARBA" id="ARBA00015816"/>
    </source>
</evidence>
<evidence type="ECO:0000256" key="9">
    <source>
        <dbReference type="ARBA" id="ARBA00034078"/>
    </source>
</evidence>
<comment type="cofactor">
    <cofactor evidence="9">
        <name>[2Fe-2S] cluster</name>
        <dbReference type="ChEBI" id="CHEBI:190135"/>
    </cofactor>
</comment>
<evidence type="ECO:0000256" key="5">
    <source>
        <dbReference type="ARBA" id="ARBA00023004"/>
    </source>
</evidence>
<organism evidence="12 13">
    <name type="scientific">Luteipulveratus mongoliensis</name>
    <dbReference type="NCBI Taxonomy" id="571913"/>
    <lineage>
        <taxon>Bacteria</taxon>
        <taxon>Bacillati</taxon>
        <taxon>Actinomycetota</taxon>
        <taxon>Actinomycetes</taxon>
        <taxon>Micrococcales</taxon>
        <taxon>Dermacoccaceae</taxon>
        <taxon>Luteipulveratus</taxon>
    </lineage>
</organism>
<evidence type="ECO:0000256" key="3">
    <source>
        <dbReference type="ARBA" id="ARBA00022714"/>
    </source>
</evidence>
<dbReference type="InterPro" id="IPR036922">
    <property type="entry name" value="Rieske_2Fe-2S_sf"/>
</dbReference>
<dbReference type="PROSITE" id="PS51318">
    <property type="entry name" value="TAT"/>
    <property type="match status" value="1"/>
</dbReference>
<dbReference type="InterPro" id="IPR014349">
    <property type="entry name" value="Rieske_Fe-S_prot"/>
</dbReference>
<keyword evidence="6" id="KW-0411">Iron-sulfur</keyword>
<keyword evidence="13" id="KW-1185">Reference proteome</keyword>
<keyword evidence="5" id="KW-0408">Iron</keyword>
<comment type="function">
    <text evidence="1">Iron-sulfur subunit of the cytochrome bc1 complex, an essential component of the respiratory electron transport chain required for ATP synthesis. The bc1 complex catalyzes the oxidation of menaquinol and the reduction of cytochrome c in the respiratory chain. The bc1 complex operates through a Q-cycle mechanism that couples electron transfer to generation of the proton gradient that drives ATP synthesis.</text>
</comment>
<dbReference type="OrthoDB" id="25106at2"/>
<evidence type="ECO:0000259" key="11">
    <source>
        <dbReference type="PROSITE" id="PS51296"/>
    </source>
</evidence>
<keyword evidence="7" id="KW-1015">Disulfide bond</keyword>
<sequence>MTEQTEITQALPGRRHVVRGVGAAGVALAAAGGLAACGDDSSDSGSTGGGGSAPAGSGAGSSATSSAGAADGVSVPTSKVPVGGGFIDAKAKVVVTQPEQGTYKAFSAVCTHQGCSVNKVENKQIMCPCHGSVFDASTGDVVDGPAQKPLPSKTATLQGAAVVIT</sequence>
<dbReference type="Proteomes" id="UP000066480">
    <property type="component" value="Chromosome"/>
</dbReference>
<evidence type="ECO:0000256" key="7">
    <source>
        <dbReference type="ARBA" id="ARBA00023157"/>
    </source>
</evidence>
<dbReference type="EMBL" id="CP011112">
    <property type="protein sequence ID" value="AKU16801.1"/>
    <property type="molecule type" value="Genomic_DNA"/>
</dbReference>
<protein>
    <recommendedName>
        <fullName evidence="2">Cytochrome bc1 complex Rieske iron-sulfur subunit</fullName>
    </recommendedName>
    <alternativeName>
        <fullName evidence="8">Cytochrome bc1 reductase complex subunit QcrA</fullName>
    </alternativeName>
</protein>
<dbReference type="GO" id="GO:0016020">
    <property type="term" value="C:membrane"/>
    <property type="evidence" value="ECO:0007669"/>
    <property type="project" value="InterPro"/>
</dbReference>
<proteinExistence type="predicted"/>
<evidence type="ECO:0000256" key="6">
    <source>
        <dbReference type="ARBA" id="ARBA00023014"/>
    </source>
</evidence>
<dbReference type="KEGG" id="lmoi:VV02_14525"/>
<dbReference type="STRING" id="571913.VV02_14525"/>
<dbReference type="PANTHER" id="PTHR10134">
    <property type="entry name" value="CYTOCHROME B-C1 COMPLEX SUBUNIT RIESKE, MITOCHONDRIAL"/>
    <property type="match status" value="1"/>
</dbReference>
<feature type="compositionally biased region" description="Gly residues" evidence="10">
    <location>
        <begin position="46"/>
        <end position="59"/>
    </location>
</feature>
<feature type="region of interest" description="Disordered" evidence="10">
    <location>
        <begin position="39"/>
        <end position="78"/>
    </location>
</feature>
<evidence type="ECO:0000256" key="10">
    <source>
        <dbReference type="SAM" id="MobiDB-lite"/>
    </source>
</evidence>
<evidence type="ECO:0000313" key="12">
    <source>
        <dbReference type="EMBL" id="AKU16801.1"/>
    </source>
</evidence>
<evidence type="ECO:0000256" key="4">
    <source>
        <dbReference type="ARBA" id="ARBA00022723"/>
    </source>
</evidence>
<dbReference type="InterPro" id="IPR005805">
    <property type="entry name" value="Rieske_Fe-S_prot_C"/>
</dbReference>
<evidence type="ECO:0000256" key="8">
    <source>
        <dbReference type="ARBA" id="ARBA00029586"/>
    </source>
</evidence>
<dbReference type="GO" id="GO:0016705">
    <property type="term" value="F:oxidoreductase activity, acting on paired donors, with incorporation or reduction of molecular oxygen"/>
    <property type="evidence" value="ECO:0007669"/>
    <property type="project" value="UniProtKB-ARBA"/>
</dbReference>
<dbReference type="InterPro" id="IPR006311">
    <property type="entry name" value="TAT_signal"/>
</dbReference>
<dbReference type="InterPro" id="IPR017941">
    <property type="entry name" value="Rieske_2Fe-2S"/>
</dbReference>
<dbReference type="AlphaFoldDB" id="A0A0K1JJC4"/>
<dbReference type="RefSeq" id="WP_052592528.1">
    <property type="nucleotide sequence ID" value="NZ_CP011112.1"/>
</dbReference>
<dbReference type="GO" id="GO:0051537">
    <property type="term" value="F:2 iron, 2 sulfur cluster binding"/>
    <property type="evidence" value="ECO:0007669"/>
    <property type="project" value="UniProtKB-KW"/>
</dbReference>
<accession>A0A0K1JJC4</accession>